<feature type="compositionally biased region" description="Acidic residues" evidence="4">
    <location>
        <begin position="165"/>
        <end position="175"/>
    </location>
</feature>
<dbReference type="PROSITE" id="PS50126">
    <property type="entry name" value="S1"/>
    <property type="match status" value="3"/>
</dbReference>
<accession>A0A382E6V7</accession>
<organism evidence="6">
    <name type="scientific">marine metagenome</name>
    <dbReference type="NCBI Taxonomy" id="408172"/>
    <lineage>
        <taxon>unclassified sequences</taxon>
        <taxon>metagenomes</taxon>
        <taxon>ecological metagenomes</taxon>
    </lineage>
</organism>
<dbReference type="AlphaFoldDB" id="A0A382E6V7"/>
<dbReference type="InterPro" id="IPR050437">
    <property type="entry name" value="Ribos_protein_bS1-like"/>
</dbReference>
<name>A0A382E6V7_9ZZZZ</name>
<evidence type="ECO:0000256" key="2">
    <source>
        <dbReference type="ARBA" id="ARBA00022980"/>
    </source>
</evidence>
<evidence type="ECO:0000259" key="5">
    <source>
        <dbReference type="PROSITE" id="PS50126"/>
    </source>
</evidence>
<feature type="domain" description="S1 motif" evidence="5">
    <location>
        <begin position="113"/>
        <end position="202"/>
    </location>
</feature>
<comment type="similarity">
    <text evidence="1">Belongs to the bacterial ribosomal protein bS1 family.</text>
</comment>
<dbReference type="Pfam" id="PF00575">
    <property type="entry name" value="S1"/>
    <property type="match status" value="3"/>
</dbReference>
<keyword evidence="2" id="KW-0689">Ribosomal protein</keyword>
<gene>
    <name evidence="6" type="ORF">METZ01_LOCUS199214</name>
</gene>
<feature type="domain" description="S1 motif" evidence="5">
    <location>
        <begin position="223"/>
        <end position="259"/>
    </location>
</feature>
<evidence type="ECO:0000256" key="1">
    <source>
        <dbReference type="ARBA" id="ARBA00006767"/>
    </source>
</evidence>
<evidence type="ECO:0000256" key="4">
    <source>
        <dbReference type="SAM" id="MobiDB-lite"/>
    </source>
</evidence>
<dbReference type="GO" id="GO:0022627">
    <property type="term" value="C:cytosolic small ribosomal subunit"/>
    <property type="evidence" value="ECO:0007669"/>
    <property type="project" value="TreeGrafter"/>
</dbReference>
<feature type="domain" description="S1 motif" evidence="5">
    <location>
        <begin position="28"/>
        <end position="96"/>
    </location>
</feature>
<dbReference type="GO" id="GO:0003729">
    <property type="term" value="F:mRNA binding"/>
    <property type="evidence" value="ECO:0007669"/>
    <property type="project" value="TreeGrafter"/>
</dbReference>
<dbReference type="GO" id="GO:0006412">
    <property type="term" value="P:translation"/>
    <property type="evidence" value="ECO:0007669"/>
    <property type="project" value="TreeGrafter"/>
</dbReference>
<dbReference type="Gene3D" id="2.40.50.140">
    <property type="entry name" value="Nucleic acid-binding proteins"/>
    <property type="match status" value="2"/>
</dbReference>
<dbReference type="CDD" id="cd04465">
    <property type="entry name" value="S1_RPS1_repeat_ec2_hs2"/>
    <property type="match status" value="1"/>
</dbReference>
<feature type="non-terminal residue" evidence="6">
    <location>
        <position position="259"/>
    </location>
</feature>
<feature type="region of interest" description="Disordered" evidence="4">
    <location>
        <begin position="153"/>
        <end position="178"/>
    </location>
</feature>
<dbReference type="SMART" id="SM00316">
    <property type="entry name" value="S1"/>
    <property type="match status" value="3"/>
</dbReference>
<evidence type="ECO:0000313" key="6">
    <source>
        <dbReference type="EMBL" id="SVB46360.1"/>
    </source>
</evidence>
<dbReference type="Gene3D" id="6.20.370.20">
    <property type="match status" value="1"/>
</dbReference>
<keyword evidence="3" id="KW-0687">Ribonucleoprotein</keyword>
<dbReference type="InterPro" id="IPR003029">
    <property type="entry name" value="S1_domain"/>
</dbReference>
<reference evidence="6" key="1">
    <citation type="submission" date="2018-05" db="EMBL/GenBank/DDBJ databases">
        <authorList>
            <person name="Lanie J.A."/>
            <person name="Ng W.-L."/>
            <person name="Kazmierczak K.M."/>
            <person name="Andrzejewski T.M."/>
            <person name="Davidsen T.M."/>
            <person name="Wayne K.J."/>
            <person name="Tettelin H."/>
            <person name="Glass J.I."/>
            <person name="Rusch D."/>
            <person name="Podicherti R."/>
            <person name="Tsui H.-C.T."/>
            <person name="Winkler M.E."/>
        </authorList>
    </citation>
    <scope>NUCLEOTIDE SEQUENCE</scope>
</reference>
<dbReference type="PRINTS" id="PR00681">
    <property type="entry name" value="RIBOSOMALS1"/>
</dbReference>
<dbReference type="InterPro" id="IPR012340">
    <property type="entry name" value="NA-bd_OB-fold"/>
</dbReference>
<dbReference type="PANTHER" id="PTHR10724:SF7">
    <property type="entry name" value="SMALL RIBOSOMAL SUBUNIT PROTEIN BS1C"/>
    <property type="match status" value="1"/>
</dbReference>
<sequence length="259" mass="28653">MPPTTQDDSQLDMQQLLDEMEFKALRRGEIVEGMVMRADSEGIYLDIGHKEEGFIPPNEMRSLDSSQLGDINEGDSLIAFVIRPDSQDGPILSIDKARGEEGWRDLQKYMEADETIEGKIIGFNRGGCILEVANVQGFVPMSQLVTITHENFKQSVDDPSTQSETGDDTSEDSGESEFVGSPLTVKVLEVNRSRNRAIFSERSAMREQREAQKAALIEELHEGEIRKGRVTGISNFGAFVDLGGADGLIHISELSWGMV</sequence>
<evidence type="ECO:0000256" key="3">
    <source>
        <dbReference type="ARBA" id="ARBA00023274"/>
    </source>
</evidence>
<dbReference type="InterPro" id="IPR035104">
    <property type="entry name" value="Ribosomal_protein_S1-like"/>
</dbReference>
<dbReference type="GO" id="GO:0003735">
    <property type="term" value="F:structural constituent of ribosome"/>
    <property type="evidence" value="ECO:0007669"/>
    <property type="project" value="TreeGrafter"/>
</dbReference>
<dbReference type="SUPFAM" id="SSF50249">
    <property type="entry name" value="Nucleic acid-binding proteins"/>
    <property type="match status" value="3"/>
</dbReference>
<dbReference type="EMBL" id="UINC01042985">
    <property type="protein sequence ID" value="SVB46360.1"/>
    <property type="molecule type" value="Genomic_DNA"/>
</dbReference>
<proteinExistence type="inferred from homology"/>
<protein>
    <recommendedName>
        <fullName evidence="5">S1 motif domain-containing protein</fullName>
    </recommendedName>
</protein>
<dbReference type="PANTHER" id="PTHR10724">
    <property type="entry name" value="30S RIBOSOMAL PROTEIN S1"/>
    <property type="match status" value="1"/>
</dbReference>